<proteinExistence type="predicted"/>
<feature type="region of interest" description="Disordered" evidence="1">
    <location>
        <begin position="131"/>
        <end position="151"/>
    </location>
</feature>
<gene>
    <name evidence="2" type="ORF">GCM10023203_54580</name>
</gene>
<reference evidence="3" key="1">
    <citation type="journal article" date="2019" name="Int. J. Syst. Evol. Microbiol.">
        <title>The Global Catalogue of Microorganisms (GCM) 10K type strain sequencing project: providing services to taxonomists for standard genome sequencing and annotation.</title>
        <authorList>
            <consortium name="The Broad Institute Genomics Platform"/>
            <consortium name="The Broad Institute Genome Sequencing Center for Infectious Disease"/>
            <person name="Wu L."/>
            <person name="Ma J."/>
        </authorList>
    </citation>
    <scope>NUCLEOTIDE SEQUENCE [LARGE SCALE GENOMIC DNA]</scope>
    <source>
        <strain evidence="3">JCM 17983</strain>
    </source>
</reference>
<evidence type="ECO:0000256" key="1">
    <source>
        <dbReference type="SAM" id="MobiDB-lite"/>
    </source>
</evidence>
<dbReference type="Proteomes" id="UP001500457">
    <property type="component" value="Unassembled WGS sequence"/>
</dbReference>
<name>A0ABP9F3J5_9PSEU</name>
<evidence type="ECO:0000313" key="3">
    <source>
        <dbReference type="Proteomes" id="UP001500457"/>
    </source>
</evidence>
<dbReference type="RefSeq" id="WP_274232237.1">
    <property type="nucleotide sequence ID" value="NZ_BAABHQ010000024.1"/>
</dbReference>
<protein>
    <submittedName>
        <fullName evidence="2">Uncharacterized protein</fullName>
    </submittedName>
</protein>
<sequence length="172" mass="18676">MAERSTTSRAVTVRQLPPATAAFISEQGAVRGLFRDPLPEVTHALRTDEVTTRKRLFGGARTSVRTVEMLLTPDLLIVSYRDGSDGDARPDPAAQVSFHRLGQLEFAPLPSELLERAGHARVAVPDGLMPLTSTPVGSTHRGSRMVPIGTGPDVARFRQALRDAVERTRRSA</sequence>
<organism evidence="2 3">
    <name type="scientific">Actinomycetospora straminea</name>
    <dbReference type="NCBI Taxonomy" id="663607"/>
    <lineage>
        <taxon>Bacteria</taxon>
        <taxon>Bacillati</taxon>
        <taxon>Actinomycetota</taxon>
        <taxon>Actinomycetes</taxon>
        <taxon>Pseudonocardiales</taxon>
        <taxon>Pseudonocardiaceae</taxon>
        <taxon>Actinomycetospora</taxon>
    </lineage>
</organism>
<comment type="caution">
    <text evidence="2">The sequence shown here is derived from an EMBL/GenBank/DDBJ whole genome shotgun (WGS) entry which is preliminary data.</text>
</comment>
<dbReference type="EMBL" id="BAABHQ010000024">
    <property type="protein sequence ID" value="GAA4893533.1"/>
    <property type="molecule type" value="Genomic_DNA"/>
</dbReference>
<keyword evidence="3" id="KW-1185">Reference proteome</keyword>
<accession>A0ABP9F3J5</accession>
<evidence type="ECO:0000313" key="2">
    <source>
        <dbReference type="EMBL" id="GAA4893533.1"/>
    </source>
</evidence>